<dbReference type="EMBL" id="GIFC01001051">
    <property type="protein sequence ID" value="MXU83134.1"/>
    <property type="molecule type" value="Transcribed_RNA"/>
</dbReference>
<dbReference type="AlphaFoldDB" id="A0A6B0U352"/>
<reference evidence="2" key="1">
    <citation type="submission" date="2019-12" db="EMBL/GenBank/DDBJ databases">
        <title>An insight into the sialome of adult female Ixodes ricinus ticks feeding for 6 days.</title>
        <authorList>
            <person name="Perner J."/>
            <person name="Ribeiro J.M.C."/>
        </authorList>
    </citation>
    <scope>NUCLEOTIDE SEQUENCE</scope>
    <source>
        <strain evidence="2">Semi-engorged</strain>
        <tissue evidence="2">Salivary glands</tissue>
    </source>
</reference>
<evidence type="ECO:0000256" key="1">
    <source>
        <dbReference type="SAM" id="SignalP"/>
    </source>
</evidence>
<name>A0A6B0U352_IXORI</name>
<protein>
    <submittedName>
        <fullName evidence="2">Putative secreted protein</fullName>
    </submittedName>
</protein>
<sequence length="73" mass="8350">MQHFFFLLLRATIISARLLNCVQLQLMTVQGPGRCSLPRARSLPFAGPWLYVRQRVIKGRKFVLEAEHVLLGS</sequence>
<feature type="chain" id="PRO_5025567222" evidence="1">
    <location>
        <begin position="17"/>
        <end position="73"/>
    </location>
</feature>
<feature type="signal peptide" evidence="1">
    <location>
        <begin position="1"/>
        <end position="16"/>
    </location>
</feature>
<accession>A0A6B0U352</accession>
<evidence type="ECO:0000313" key="2">
    <source>
        <dbReference type="EMBL" id="MXU83134.1"/>
    </source>
</evidence>
<organism evidence="2">
    <name type="scientific">Ixodes ricinus</name>
    <name type="common">Common tick</name>
    <name type="synonym">Acarus ricinus</name>
    <dbReference type="NCBI Taxonomy" id="34613"/>
    <lineage>
        <taxon>Eukaryota</taxon>
        <taxon>Metazoa</taxon>
        <taxon>Ecdysozoa</taxon>
        <taxon>Arthropoda</taxon>
        <taxon>Chelicerata</taxon>
        <taxon>Arachnida</taxon>
        <taxon>Acari</taxon>
        <taxon>Parasitiformes</taxon>
        <taxon>Ixodida</taxon>
        <taxon>Ixodoidea</taxon>
        <taxon>Ixodidae</taxon>
        <taxon>Ixodinae</taxon>
        <taxon>Ixodes</taxon>
    </lineage>
</organism>
<keyword evidence="1" id="KW-0732">Signal</keyword>
<proteinExistence type="predicted"/>